<keyword evidence="3 8" id="KW-0349">Heme</keyword>
<dbReference type="PROSITE" id="PS51007">
    <property type="entry name" value="CYTC"/>
    <property type="match status" value="2"/>
</dbReference>
<dbReference type="Pfam" id="PF00034">
    <property type="entry name" value="Cytochrom_C"/>
    <property type="match status" value="1"/>
</dbReference>
<feature type="chain" id="PRO_5015036236" evidence="10">
    <location>
        <begin position="21"/>
        <end position="209"/>
    </location>
</feature>
<evidence type="ECO:0000256" key="7">
    <source>
        <dbReference type="ARBA" id="ARBA00023004"/>
    </source>
</evidence>
<keyword evidence="6" id="KW-0249">Electron transport</keyword>
<evidence type="ECO:0000256" key="9">
    <source>
        <dbReference type="PIRSR" id="PIRSR000005-2"/>
    </source>
</evidence>
<evidence type="ECO:0000256" key="8">
    <source>
        <dbReference type="PIRSR" id="PIRSR000005-1"/>
    </source>
</evidence>
<dbReference type="AlphaFoldDB" id="A0A0D7UW58"/>
<evidence type="ECO:0000256" key="5">
    <source>
        <dbReference type="ARBA" id="ARBA00022764"/>
    </source>
</evidence>
<feature type="signal peptide" evidence="10">
    <location>
        <begin position="1"/>
        <end position="20"/>
    </location>
</feature>
<feature type="binding site" description="covalent" evidence="8">
    <location>
        <position position="40"/>
    </location>
    <ligand>
        <name>heme c</name>
        <dbReference type="ChEBI" id="CHEBI:61717"/>
        <label>1</label>
    </ligand>
</feature>
<evidence type="ECO:0000313" key="11">
    <source>
        <dbReference type="EMBL" id="SIN74476.1"/>
    </source>
</evidence>
<dbReference type="Proteomes" id="UP000185024">
    <property type="component" value="Unassembled WGS sequence"/>
</dbReference>
<dbReference type="PIRSF" id="PIRSF000005">
    <property type="entry name" value="Cytochrome_c4"/>
    <property type="match status" value="1"/>
</dbReference>
<dbReference type="RefSeq" id="WP_044629849.1">
    <property type="nucleotide sequence ID" value="NZ_BJOI01000015.1"/>
</dbReference>
<evidence type="ECO:0000256" key="3">
    <source>
        <dbReference type="ARBA" id="ARBA00022617"/>
    </source>
</evidence>
<gene>
    <name evidence="11" type="ORF">SAMN05878438_3131</name>
</gene>
<dbReference type="OrthoDB" id="9773456at2"/>
<dbReference type="GO" id="GO:0009055">
    <property type="term" value="F:electron transfer activity"/>
    <property type="evidence" value="ECO:0007669"/>
    <property type="project" value="InterPro"/>
</dbReference>
<keyword evidence="4 9" id="KW-0479">Metal-binding</keyword>
<evidence type="ECO:0000256" key="4">
    <source>
        <dbReference type="ARBA" id="ARBA00022723"/>
    </source>
</evidence>
<dbReference type="GO" id="GO:0042597">
    <property type="term" value="C:periplasmic space"/>
    <property type="evidence" value="ECO:0007669"/>
    <property type="project" value="UniProtKB-SubCell"/>
</dbReference>
<keyword evidence="5" id="KW-0574">Periplasm</keyword>
<evidence type="ECO:0000313" key="12">
    <source>
        <dbReference type="Proteomes" id="UP000185024"/>
    </source>
</evidence>
<organism evidence="11 12">
    <name type="scientific">Vreelandella aquamarina</name>
    <dbReference type="NCBI Taxonomy" id="77097"/>
    <lineage>
        <taxon>Bacteria</taxon>
        <taxon>Pseudomonadati</taxon>
        <taxon>Pseudomonadota</taxon>
        <taxon>Gammaproteobacteria</taxon>
        <taxon>Oceanospirillales</taxon>
        <taxon>Halomonadaceae</taxon>
        <taxon>Vreelandella</taxon>
    </lineage>
</organism>
<dbReference type="GO" id="GO:0005506">
    <property type="term" value="F:iron ion binding"/>
    <property type="evidence" value="ECO:0007669"/>
    <property type="project" value="InterPro"/>
</dbReference>
<dbReference type="Pfam" id="PF13442">
    <property type="entry name" value="Cytochrome_CBB3"/>
    <property type="match status" value="1"/>
</dbReference>
<evidence type="ECO:0000256" key="2">
    <source>
        <dbReference type="ARBA" id="ARBA00022448"/>
    </source>
</evidence>
<protein>
    <submittedName>
        <fullName evidence="11">Cytochrome c553</fullName>
    </submittedName>
</protein>
<comment type="PTM">
    <text evidence="8">Binds 2 heme c groups covalently per subunit.</text>
</comment>
<dbReference type="InterPro" id="IPR050597">
    <property type="entry name" value="Cytochrome_c_Oxidase_Subunit"/>
</dbReference>
<proteinExistence type="predicted"/>
<feature type="binding site" description="axial binding residue" evidence="9">
    <location>
        <position position="143"/>
    </location>
    <ligand>
        <name>heme c</name>
        <dbReference type="ChEBI" id="CHEBI:61717"/>
        <label>2</label>
    </ligand>
    <ligandPart>
        <name>Fe</name>
        <dbReference type="ChEBI" id="CHEBI:18248"/>
    </ligandPart>
</feature>
<dbReference type="GO" id="GO:0020037">
    <property type="term" value="F:heme binding"/>
    <property type="evidence" value="ECO:0007669"/>
    <property type="project" value="InterPro"/>
</dbReference>
<dbReference type="InterPro" id="IPR036909">
    <property type="entry name" value="Cyt_c-like_dom_sf"/>
</dbReference>
<dbReference type="GeneID" id="97276508"/>
<feature type="binding site" description="axial binding residue" evidence="9">
    <location>
        <position position="186"/>
    </location>
    <ligand>
        <name>heme c</name>
        <dbReference type="ChEBI" id="CHEBI:61717"/>
        <label>2</label>
    </ligand>
    <ligandPart>
        <name>Fe</name>
        <dbReference type="ChEBI" id="CHEBI:18248"/>
    </ligandPart>
</feature>
<feature type="binding site" description="axial binding residue" evidence="9">
    <location>
        <position position="44"/>
    </location>
    <ligand>
        <name>heme c</name>
        <dbReference type="ChEBI" id="CHEBI:61717"/>
        <label>1</label>
    </ligand>
    <ligandPart>
        <name>Fe</name>
        <dbReference type="ChEBI" id="CHEBI:18248"/>
    </ligandPart>
</feature>
<dbReference type="PATRIC" id="fig|29570.3.peg.1196"/>
<dbReference type="SUPFAM" id="SSF46626">
    <property type="entry name" value="Cytochrome c"/>
    <property type="match status" value="2"/>
</dbReference>
<feature type="binding site" description="covalent" evidence="8">
    <location>
        <position position="139"/>
    </location>
    <ligand>
        <name>heme c</name>
        <dbReference type="ChEBI" id="CHEBI:61717"/>
        <label>2</label>
    </ligand>
</feature>
<dbReference type="InterPro" id="IPR009056">
    <property type="entry name" value="Cyt_c-like_dom"/>
</dbReference>
<dbReference type="PANTHER" id="PTHR33751">
    <property type="entry name" value="CBB3-TYPE CYTOCHROME C OXIDASE SUBUNIT FIXP"/>
    <property type="match status" value="1"/>
</dbReference>
<keyword evidence="2" id="KW-0813">Transport</keyword>
<dbReference type="InterPro" id="IPR024167">
    <property type="entry name" value="Cytochrome_c4-like"/>
</dbReference>
<feature type="binding site" description="axial binding residue" evidence="9">
    <location>
        <position position="83"/>
    </location>
    <ligand>
        <name>heme c</name>
        <dbReference type="ChEBI" id="CHEBI:61717"/>
        <label>1</label>
    </ligand>
    <ligandPart>
        <name>Fe</name>
        <dbReference type="ChEBI" id="CHEBI:18248"/>
    </ligandPart>
</feature>
<keyword evidence="10" id="KW-0732">Signal</keyword>
<evidence type="ECO:0000256" key="6">
    <source>
        <dbReference type="ARBA" id="ARBA00022982"/>
    </source>
</evidence>
<dbReference type="PANTHER" id="PTHR33751:SF9">
    <property type="entry name" value="CYTOCHROME C4"/>
    <property type="match status" value="1"/>
</dbReference>
<dbReference type="Gene3D" id="1.10.760.10">
    <property type="entry name" value="Cytochrome c-like domain"/>
    <property type="match status" value="2"/>
</dbReference>
<accession>A0A0D7UW58</accession>
<dbReference type="EMBL" id="FSQX01000001">
    <property type="protein sequence ID" value="SIN74476.1"/>
    <property type="molecule type" value="Genomic_DNA"/>
</dbReference>
<sequence length="209" mass="21724">MRKLLASLAITMGAVGTAHAQADLQADADAAAGRELAQTCAACHGQQGISAVGTFPNLAGQQMSYLAKQIMDIRDGNRVVPQMAGLVDDYSDQDAWDVAAHFAGQDANLGQTSDEDAELLARGEELYRAGDMSKGIPACSACHTPTGVGIGSAVYPALSGQHAEYTISTLQAFASGERTNSPNNLMGDIASKMSDQDMEAVANYVLGLN</sequence>
<keyword evidence="7 9" id="KW-0408">Iron</keyword>
<reference evidence="11 12" key="1">
    <citation type="submission" date="2016-11" db="EMBL/GenBank/DDBJ databases">
        <authorList>
            <person name="Jaros S."/>
            <person name="Januszkiewicz K."/>
            <person name="Wedrychowicz H."/>
        </authorList>
    </citation>
    <scope>NUCLEOTIDE SEQUENCE [LARGE SCALE GENOMIC DNA]</scope>
    <source>
        <strain evidence="11 12">ACAM 239</strain>
    </source>
</reference>
<name>A0A0D7UW58_9GAMM</name>
<evidence type="ECO:0000256" key="10">
    <source>
        <dbReference type="SAM" id="SignalP"/>
    </source>
</evidence>
<comment type="subcellular location">
    <subcellularLocation>
        <location evidence="1">Periplasm</location>
    </subcellularLocation>
</comment>
<feature type="binding site" description="covalent" evidence="8">
    <location>
        <position position="142"/>
    </location>
    <ligand>
        <name>heme c</name>
        <dbReference type="ChEBI" id="CHEBI:61717"/>
        <label>2</label>
    </ligand>
</feature>
<evidence type="ECO:0000256" key="1">
    <source>
        <dbReference type="ARBA" id="ARBA00004418"/>
    </source>
</evidence>
<feature type="binding site" description="covalent" evidence="8">
    <location>
        <position position="43"/>
    </location>
    <ligand>
        <name>heme c</name>
        <dbReference type="ChEBI" id="CHEBI:61717"/>
        <label>1</label>
    </ligand>
</feature>